<comment type="similarity">
    <text evidence="1">Belongs to the glycosyltransferase 28 family.</text>
</comment>
<dbReference type="InterPro" id="IPR002213">
    <property type="entry name" value="UDP_glucos_trans"/>
</dbReference>
<dbReference type="CAZy" id="GT1">
    <property type="family name" value="Glycosyltransferase Family 1"/>
</dbReference>
<dbReference type="GO" id="GO:0008194">
    <property type="term" value="F:UDP-glycosyltransferase activity"/>
    <property type="evidence" value="ECO:0007669"/>
    <property type="project" value="InterPro"/>
</dbReference>
<dbReference type="EMBL" id="FJ483966">
    <property type="protein sequence ID" value="ACN64820.1"/>
    <property type="molecule type" value="Genomic_DNA"/>
</dbReference>
<dbReference type="Pfam" id="PF21036">
    <property type="entry name" value="EryCIII-like_N"/>
    <property type="match status" value="1"/>
</dbReference>
<evidence type="ECO:0000256" key="3">
    <source>
        <dbReference type="ARBA" id="ARBA00022679"/>
    </source>
</evidence>
<dbReference type="PANTHER" id="PTHR48050">
    <property type="entry name" value="STEROL 3-BETA-GLUCOSYLTRANSFERASE"/>
    <property type="match status" value="1"/>
</dbReference>
<proteinExistence type="inferred from homology"/>
<evidence type="ECO:0000256" key="2">
    <source>
        <dbReference type="ARBA" id="ARBA00022676"/>
    </source>
</evidence>
<evidence type="ECO:0000256" key="4">
    <source>
        <dbReference type="SAM" id="SignalP"/>
    </source>
</evidence>
<name>C0JWA0_STRDA</name>
<feature type="chain" id="PRO_5002897962" evidence="4">
    <location>
        <begin position="23"/>
        <end position="382"/>
    </location>
</feature>
<keyword evidence="3" id="KW-0808">Transferase</keyword>
<feature type="signal peptide" evidence="4">
    <location>
        <begin position="1"/>
        <end position="22"/>
    </location>
</feature>
<feature type="domain" description="Erythromycin biosynthesis protein CIII-like C-terminal" evidence="5">
    <location>
        <begin position="234"/>
        <end position="375"/>
    </location>
</feature>
<dbReference type="PANTHER" id="PTHR48050:SF13">
    <property type="entry name" value="STEROL 3-BETA-GLUCOSYLTRANSFERASE UGT80A2"/>
    <property type="match status" value="1"/>
</dbReference>
<dbReference type="GO" id="GO:0016758">
    <property type="term" value="F:hexosyltransferase activity"/>
    <property type="evidence" value="ECO:0007669"/>
    <property type="project" value="UniProtKB-ARBA"/>
</dbReference>
<dbReference type="Pfam" id="PF06722">
    <property type="entry name" value="EryCIII-like_C"/>
    <property type="match status" value="1"/>
</dbReference>
<dbReference type="InterPro" id="IPR010610">
    <property type="entry name" value="EryCIII-like_C"/>
</dbReference>
<dbReference type="Gene3D" id="3.40.50.2000">
    <property type="entry name" value="Glycogen Phosphorylase B"/>
    <property type="match status" value="2"/>
</dbReference>
<organism evidence="7">
    <name type="scientific">Streptomyces diastatochromogenes</name>
    <dbReference type="NCBI Taxonomy" id="42236"/>
    <lineage>
        <taxon>Bacteria</taxon>
        <taxon>Bacillati</taxon>
        <taxon>Actinomycetota</taxon>
        <taxon>Actinomycetes</taxon>
        <taxon>Kitasatosporales</taxon>
        <taxon>Streptomycetaceae</taxon>
        <taxon>Streptomyces</taxon>
    </lineage>
</organism>
<keyword evidence="4" id="KW-0732">Signal</keyword>
<dbReference type="SUPFAM" id="SSF53756">
    <property type="entry name" value="UDP-Glycosyltransferase/glycogen phosphorylase"/>
    <property type="match status" value="1"/>
</dbReference>
<reference evidence="7" key="1">
    <citation type="journal article" date="2009" name="ChemBioChem">
        <title>Organisation of the biosynthetic gene cluster and tailoring enzymes in the biosynthesis of the tetracyclic quinone glycoside antibiotic polyketomycin.</title>
        <authorList>
            <person name="Daum M."/>
            <person name="Peintner I."/>
            <person name="Linnenbrink A."/>
            <person name="Frerich A."/>
            <person name="Weber M."/>
            <person name="Paululat T."/>
            <person name="Bechthold A."/>
        </authorList>
    </citation>
    <scope>NUCLEOTIDE SEQUENCE</scope>
    <source>
        <strain evidence="7">Tu6028</strain>
    </source>
</reference>
<dbReference type="InterPro" id="IPR048284">
    <property type="entry name" value="EryCIII-like_N"/>
</dbReference>
<dbReference type="AlphaFoldDB" id="C0JWA0"/>
<gene>
    <name evidence="7" type="primary">pokGT2</name>
</gene>
<protein>
    <submittedName>
        <fullName evidence="7">PokGT2</fullName>
    </submittedName>
</protein>
<evidence type="ECO:0000259" key="6">
    <source>
        <dbReference type="Pfam" id="PF21036"/>
    </source>
</evidence>
<feature type="domain" description="Erythromycin biosynthesis protein CIII-like N-terminal" evidence="6">
    <location>
        <begin position="88"/>
        <end position="215"/>
    </location>
</feature>
<dbReference type="InterPro" id="IPR050426">
    <property type="entry name" value="Glycosyltransferase_28"/>
</dbReference>
<evidence type="ECO:0000256" key="1">
    <source>
        <dbReference type="ARBA" id="ARBA00006962"/>
    </source>
</evidence>
<sequence length="382" mass="39497">MRVLVVALVPSHLMSMVPVAWALRSAGHEVLVAGGAPVVERAAAAGLSGAVVSEPPGRPVRRSAAPSGLPGAGPDWALLQERWRQRVDGVLDEHLDVARRWRPDLVLVDPIEFSGLIVAAALRVPAVLHRWGPDRISSQSVPRAVEALGEVAARRGVDSGPALPSLVLDPCPPSLQCPEASAAQPVRFVPFNGAGSPPRWAPRPDAGRRLCVSFGGETPMLTRPEIWDALIRELAAVRDMESVVTAVPHDAAGLPASVHAPGAVPLDLFLGDCDALLHHGGAGTALTGLAFGVPQLVLAQSNPSWAAVGERVAARGAGVVLDLDAAMSADSSAGLRATVESVLSAPGYRSAAESLADEIRRLPAPSDVVPLLAELAAAPVGR</sequence>
<accession>C0JWA0</accession>
<evidence type="ECO:0000313" key="7">
    <source>
        <dbReference type="EMBL" id="ACN64820.1"/>
    </source>
</evidence>
<dbReference type="GO" id="GO:0017000">
    <property type="term" value="P:antibiotic biosynthetic process"/>
    <property type="evidence" value="ECO:0007669"/>
    <property type="project" value="UniProtKB-ARBA"/>
</dbReference>
<dbReference type="CDD" id="cd03784">
    <property type="entry name" value="GT1_Gtf-like"/>
    <property type="match status" value="1"/>
</dbReference>
<keyword evidence="2" id="KW-0328">Glycosyltransferase</keyword>
<evidence type="ECO:0000259" key="5">
    <source>
        <dbReference type="Pfam" id="PF06722"/>
    </source>
</evidence>